<dbReference type="Gene3D" id="1.10.10.2910">
    <property type="match status" value="1"/>
</dbReference>
<dbReference type="InterPro" id="IPR010359">
    <property type="entry name" value="IrrE_HExxH"/>
</dbReference>
<name>A0A484HN47_9BACT</name>
<protein>
    <recommendedName>
        <fullName evidence="1">IrrE N-terminal-like domain-containing protein</fullName>
    </recommendedName>
</protein>
<evidence type="ECO:0000259" key="1">
    <source>
        <dbReference type="Pfam" id="PF06114"/>
    </source>
</evidence>
<evidence type="ECO:0000313" key="2">
    <source>
        <dbReference type="EMBL" id="VEN74741.1"/>
    </source>
</evidence>
<sequence length="320" mass="37351">MINNFFCKVAGISDNSTGLSSIEDNISSIASKFVDFFNLSYPLEMDHLTSLCFSSGIEINFLPDGPETRGLSCSHGEDIIIFIKENDAPCSQIHTILHELCEIFIKKILNKKYIETSENKYLLERIADQFSAEVHVPGDEVLNRINGYGFDVFLLQKSLNCSYATALIRFHDVLYHYVKEETKKPIPLISLLYHRPYWEERPNGRIPRLKFRCLGKSKGFKFRMGKKEVNNIIIYDDIDKCFMRQIIKAKEDMFFQNVMMEFKDKHLEIDMLIRLVYWKEDEYPSKVLIHIIPSEHLDMTELAGRKNVPHYNLSIFRGVR</sequence>
<proteinExistence type="predicted"/>
<dbReference type="Pfam" id="PF06114">
    <property type="entry name" value="Peptidase_M78"/>
    <property type="match status" value="1"/>
</dbReference>
<feature type="domain" description="IrrE N-terminal-like" evidence="1">
    <location>
        <begin position="55"/>
        <end position="170"/>
    </location>
</feature>
<organism evidence="2">
    <name type="scientific">uncultured Desulfobacteraceae bacterium</name>
    <dbReference type="NCBI Taxonomy" id="218296"/>
    <lineage>
        <taxon>Bacteria</taxon>
        <taxon>Pseudomonadati</taxon>
        <taxon>Thermodesulfobacteriota</taxon>
        <taxon>Desulfobacteria</taxon>
        <taxon>Desulfobacterales</taxon>
        <taxon>Desulfobacteraceae</taxon>
        <taxon>environmental samples</taxon>
    </lineage>
</organism>
<dbReference type="AlphaFoldDB" id="A0A484HN47"/>
<gene>
    <name evidence="2" type="ORF">EPICR_50015</name>
</gene>
<dbReference type="EMBL" id="CAACVI010000045">
    <property type="protein sequence ID" value="VEN74741.1"/>
    <property type="molecule type" value="Genomic_DNA"/>
</dbReference>
<accession>A0A484HN47</accession>
<reference evidence="2" key="1">
    <citation type="submission" date="2019-01" db="EMBL/GenBank/DDBJ databases">
        <authorList>
            <consortium name="Genoscope - CEA"/>
            <person name="William W."/>
        </authorList>
    </citation>
    <scope>NUCLEOTIDE SEQUENCE</scope>
    <source>
        <strain evidence="2">CR-1</strain>
    </source>
</reference>